<accession>A0A645HKH7</accession>
<comment type="caution">
    <text evidence="1">The sequence shown here is derived from an EMBL/GenBank/DDBJ whole genome shotgun (WGS) entry which is preliminary data.</text>
</comment>
<organism evidence="1">
    <name type="scientific">bioreactor metagenome</name>
    <dbReference type="NCBI Taxonomy" id="1076179"/>
    <lineage>
        <taxon>unclassified sequences</taxon>
        <taxon>metagenomes</taxon>
        <taxon>ecological metagenomes</taxon>
    </lineage>
</organism>
<sequence length="140" mass="15058">MAFIDSAFMGIWVSLLKGSSCFDFVGTSGLSTPGGIVRHQAAVPGGGFFAWITRVGVHGAKFCRPAMESHSDAFRKNRNVSEPFAYRARISCPIFRDANQGSAMPFCVVFGLQLAFAGIPGVFRKNRNASEPVSAHLQEG</sequence>
<dbReference type="EMBL" id="VSSQ01090092">
    <property type="protein sequence ID" value="MPN36133.1"/>
    <property type="molecule type" value="Genomic_DNA"/>
</dbReference>
<gene>
    <name evidence="1" type="ORF">SDC9_183639</name>
</gene>
<reference evidence="1" key="1">
    <citation type="submission" date="2019-08" db="EMBL/GenBank/DDBJ databases">
        <authorList>
            <person name="Kucharzyk K."/>
            <person name="Murdoch R.W."/>
            <person name="Higgins S."/>
            <person name="Loffler F."/>
        </authorList>
    </citation>
    <scope>NUCLEOTIDE SEQUENCE</scope>
</reference>
<evidence type="ECO:0000313" key="1">
    <source>
        <dbReference type="EMBL" id="MPN36133.1"/>
    </source>
</evidence>
<proteinExistence type="predicted"/>
<dbReference type="AlphaFoldDB" id="A0A645HKH7"/>
<name>A0A645HKH7_9ZZZZ</name>
<protein>
    <submittedName>
        <fullName evidence="1">Uncharacterized protein</fullName>
    </submittedName>
</protein>